<keyword evidence="3" id="KW-1185">Reference proteome</keyword>
<dbReference type="EMBL" id="JAVYJV010000001">
    <property type="protein sequence ID" value="KAK4380073.1"/>
    <property type="molecule type" value="Genomic_DNA"/>
</dbReference>
<protein>
    <submittedName>
        <fullName evidence="2">Uncharacterized protein</fullName>
    </submittedName>
</protein>
<accession>A0AAE1T271</accession>
<evidence type="ECO:0000313" key="3">
    <source>
        <dbReference type="Proteomes" id="UP001291623"/>
    </source>
</evidence>
<evidence type="ECO:0000313" key="2">
    <source>
        <dbReference type="EMBL" id="KAK4380073.1"/>
    </source>
</evidence>
<name>A0AAE1T271_9SOLA</name>
<dbReference type="AlphaFoldDB" id="A0AAE1T271"/>
<feature type="coiled-coil region" evidence="1">
    <location>
        <begin position="68"/>
        <end position="95"/>
    </location>
</feature>
<gene>
    <name evidence="2" type="ORF">RND71_001935</name>
</gene>
<organism evidence="2 3">
    <name type="scientific">Anisodus tanguticus</name>
    <dbReference type="NCBI Taxonomy" id="243964"/>
    <lineage>
        <taxon>Eukaryota</taxon>
        <taxon>Viridiplantae</taxon>
        <taxon>Streptophyta</taxon>
        <taxon>Embryophyta</taxon>
        <taxon>Tracheophyta</taxon>
        <taxon>Spermatophyta</taxon>
        <taxon>Magnoliopsida</taxon>
        <taxon>eudicotyledons</taxon>
        <taxon>Gunneridae</taxon>
        <taxon>Pentapetalae</taxon>
        <taxon>asterids</taxon>
        <taxon>lamiids</taxon>
        <taxon>Solanales</taxon>
        <taxon>Solanaceae</taxon>
        <taxon>Solanoideae</taxon>
        <taxon>Hyoscyameae</taxon>
        <taxon>Anisodus</taxon>
    </lineage>
</organism>
<evidence type="ECO:0000256" key="1">
    <source>
        <dbReference type="SAM" id="Coils"/>
    </source>
</evidence>
<comment type="caution">
    <text evidence="2">The sequence shown here is derived from an EMBL/GenBank/DDBJ whole genome shotgun (WGS) entry which is preliminary data.</text>
</comment>
<keyword evidence="1" id="KW-0175">Coiled coil</keyword>
<reference evidence="2" key="1">
    <citation type="submission" date="2023-12" db="EMBL/GenBank/DDBJ databases">
        <title>Genome assembly of Anisodus tanguticus.</title>
        <authorList>
            <person name="Wang Y.-J."/>
        </authorList>
    </citation>
    <scope>NUCLEOTIDE SEQUENCE</scope>
    <source>
        <strain evidence="2">KB-2021</strain>
        <tissue evidence="2">Leaf</tissue>
    </source>
</reference>
<sequence length="166" mass="18804">MSILPEGSTTLVVREVAVLIAPKAFNKLLDLPNEDPIEYNKMLCHSKVESREWATDVLGQEIEMNHFRKDLSFRVEEAEKNLDEEANDTKSVDEDLDDDTTYVALYLYRTIRASDIEEQTSEQLIQANSSSTETLVVSVPDFHPPQTVDADSSLIKEVHMKTESNT</sequence>
<proteinExistence type="predicted"/>
<dbReference type="Proteomes" id="UP001291623">
    <property type="component" value="Unassembled WGS sequence"/>
</dbReference>